<feature type="region of interest" description="Disordered" evidence="1">
    <location>
        <begin position="237"/>
        <end position="259"/>
    </location>
</feature>
<organism evidence="2 3">
    <name type="scientific">Solanum commersonii</name>
    <name type="common">Commerson's wild potato</name>
    <name type="synonym">Commerson's nightshade</name>
    <dbReference type="NCBI Taxonomy" id="4109"/>
    <lineage>
        <taxon>Eukaryota</taxon>
        <taxon>Viridiplantae</taxon>
        <taxon>Streptophyta</taxon>
        <taxon>Embryophyta</taxon>
        <taxon>Tracheophyta</taxon>
        <taxon>Spermatophyta</taxon>
        <taxon>Magnoliopsida</taxon>
        <taxon>eudicotyledons</taxon>
        <taxon>Gunneridae</taxon>
        <taxon>Pentapetalae</taxon>
        <taxon>asterids</taxon>
        <taxon>lamiids</taxon>
        <taxon>Solanales</taxon>
        <taxon>Solanaceae</taxon>
        <taxon>Solanoideae</taxon>
        <taxon>Solaneae</taxon>
        <taxon>Solanum</taxon>
    </lineage>
</organism>
<comment type="caution">
    <text evidence="2">The sequence shown here is derived from an EMBL/GenBank/DDBJ whole genome shotgun (WGS) entry which is preliminary data.</text>
</comment>
<dbReference type="OrthoDB" id="1939300at2759"/>
<accession>A0A9J5X203</accession>
<dbReference type="PANTHER" id="PTHR33233">
    <property type="entry name" value="ENDONUCLEASE/EXONUCLEASE/PHOSPHATASE"/>
    <property type="match status" value="1"/>
</dbReference>
<proteinExistence type="predicted"/>
<reference evidence="2 3" key="1">
    <citation type="submission" date="2020-09" db="EMBL/GenBank/DDBJ databases">
        <title>De no assembly of potato wild relative species, Solanum commersonii.</title>
        <authorList>
            <person name="Cho K."/>
        </authorList>
    </citation>
    <scope>NUCLEOTIDE SEQUENCE [LARGE SCALE GENOMIC DNA]</scope>
    <source>
        <strain evidence="2">LZ3.2</strain>
        <tissue evidence="2">Leaf</tissue>
    </source>
</reference>
<gene>
    <name evidence="2" type="ORF">H5410_052088</name>
</gene>
<dbReference type="EMBL" id="JACXVP010000010">
    <property type="protein sequence ID" value="KAG5581461.1"/>
    <property type="molecule type" value="Genomic_DNA"/>
</dbReference>
<name>A0A9J5X203_SOLCO</name>
<evidence type="ECO:0000313" key="2">
    <source>
        <dbReference type="EMBL" id="KAG5581461.1"/>
    </source>
</evidence>
<protein>
    <submittedName>
        <fullName evidence="2">Uncharacterized protein</fullName>
    </submittedName>
</protein>
<keyword evidence="3" id="KW-1185">Reference proteome</keyword>
<evidence type="ECO:0000256" key="1">
    <source>
        <dbReference type="SAM" id="MobiDB-lite"/>
    </source>
</evidence>
<dbReference type="Proteomes" id="UP000824120">
    <property type="component" value="Chromosome 10"/>
</dbReference>
<evidence type="ECO:0000313" key="3">
    <source>
        <dbReference type="Proteomes" id="UP000824120"/>
    </source>
</evidence>
<dbReference type="AlphaFoldDB" id="A0A9J5X203"/>
<dbReference type="PANTHER" id="PTHR33233:SF14">
    <property type="entry name" value="ENDONUCLEASE_EXONUCLEASE_PHOSPHATASE"/>
    <property type="match status" value="1"/>
</dbReference>
<feature type="compositionally biased region" description="Polar residues" evidence="1">
    <location>
        <begin position="249"/>
        <end position="259"/>
    </location>
</feature>
<sequence length="259" mass="28810">MEATTQNEQRVPGRKTWKGLFQVVNLGARGMELSYVPSVIQEGKPVVKLSEEDVEIENEIWGNAIILYVIGNTPSIGAIMRFIAIEWNFVAKPKGLAVLSKIGSALGKPMYADECTSGLGRISYARDATKGAIRLGQSIVLRVVLLGIVVLSPIKKLENKEGYKRHIRNKVKQQWKPMETTGGQVQKNQNMHEEGWHTTKGKSTTNHIHTDEEMGRQVRTRNNFNTLEEGEYLNVGEIGQGSEDRMGGTNRQVPQPNTG</sequence>